<name>A0A0E9QWX0_ANGAN</name>
<reference evidence="1" key="2">
    <citation type="journal article" date="2015" name="Fish Shellfish Immunol.">
        <title>Early steps in the European eel (Anguilla anguilla)-Vibrio vulnificus interaction in the gills: Role of the RtxA13 toxin.</title>
        <authorList>
            <person name="Callol A."/>
            <person name="Pajuelo D."/>
            <person name="Ebbesson L."/>
            <person name="Teles M."/>
            <person name="MacKenzie S."/>
            <person name="Amaro C."/>
        </authorList>
    </citation>
    <scope>NUCLEOTIDE SEQUENCE</scope>
</reference>
<reference evidence="1" key="1">
    <citation type="submission" date="2014-11" db="EMBL/GenBank/DDBJ databases">
        <authorList>
            <person name="Amaro Gonzalez C."/>
        </authorList>
    </citation>
    <scope>NUCLEOTIDE SEQUENCE</scope>
</reference>
<organism evidence="1">
    <name type="scientific">Anguilla anguilla</name>
    <name type="common">European freshwater eel</name>
    <name type="synonym">Muraena anguilla</name>
    <dbReference type="NCBI Taxonomy" id="7936"/>
    <lineage>
        <taxon>Eukaryota</taxon>
        <taxon>Metazoa</taxon>
        <taxon>Chordata</taxon>
        <taxon>Craniata</taxon>
        <taxon>Vertebrata</taxon>
        <taxon>Euteleostomi</taxon>
        <taxon>Actinopterygii</taxon>
        <taxon>Neopterygii</taxon>
        <taxon>Teleostei</taxon>
        <taxon>Anguilliformes</taxon>
        <taxon>Anguillidae</taxon>
        <taxon>Anguilla</taxon>
    </lineage>
</organism>
<dbReference type="AlphaFoldDB" id="A0A0E9QWX0"/>
<protein>
    <submittedName>
        <fullName evidence="1">Uncharacterized protein</fullName>
    </submittedName>
</protein>
<sequence length="46" mass="5522">MEARLSWSSVTSSRFWWKPISFFSSLNCEREGVREGKGEWRERVQV</sequence>
<accession>A0A0E9QWX0</accession>
<evidence type="ECO:0000313" key="1">
    <source>
        <dbReference type="EMBL" id="JAH21324.1"/>
    </source>
</evidence>
<dbReference type="EMBL" id="GBXM01087253">
    <property type="protein sequence ID" value="JAH21324.1"/>
    <property type="molecule type" value="Transcribed_RNA"/>
</dbReference>
<proteinExistence type="predicted"/>